<keyword evidence="5" id="KW-1185">Reference proteome</keyword>
<gene>
    <name evidence="4" type="ORF">H744_1c1178</name>
</gene>
<evidence type="ECO:0000313" key="4">
    <source>
        <dbReference type="EMBL" id="AJR06203.1"/>
    </source>
</evidence>
<feature type="transmembrane region" description="Helical" evidence="2">
    <location>
        <begin position="12"/>
        <end position="30"/>
    </location>
</feature>
<dbReference type="Proteomes" id="UP000032303">
    <property type="component" value="Chromosome 1"/>
</dbReference>
<evidence type="ECO:0000256" key="1">
    <source>
        <dbReference type="ARBA" id="ARBA00022729"/>
    </source>
</evidence>
<dbReference type="InterPro" id="IPR011250">
    <property type="entry name" value="OMP/PagP_B-barrel"/>
</dbReference>
<sequence length="182" mass="20475">MSNLKSAKLLKLKVFMPYLSIITISLMVFYSSQSRADTDYFVGGGVGYQDDKLDGGRATNGEDAVVQLNAGLTINSEHRVTATYSYKDKFKQSLFFASYDYLYDLTNKVSLNGGFLLGVGYNDIASETSVDFIRGVQVGTTYHINKDWSTDLTYRYIHQDFDEEGVDIDNSQQVVIIANYHF</sequence>
<evidence type="ECO:0000259" key="3">
    <source>
        <dbReference type="Pfam" id="PF13505"/>
    </source>
</evidence>
<dbReference type="SUPFAM" id="SSF56925">
    <property type="entry name" value="OMPA-like"/>
    <property type="match status" value="1"/>
</dbReference>
<evidence type="ECO:0000313" key="5">
    <source>
        <dbReference type="Proteomes" id="UP000032303"/>
    </source>
</evidence>
<dbReference type="AlphaFoldDB" id="A0A0C5WGD9"/>
<dbReference type="Gene3D" id="2.40.160.20">
    <property type="match status" value="1"/>
</dbReference>
<dbReference type="PATRIC" id="fig|658445.3.peg.1270"/>
<protein>
    <recommendedName>
        <fullName evidence="3">Outer membrane protein beta-barrel domain-containing protein</fullName>
    </recommendedName>
</protein>
<reference evidence="4 5" key="1">
    <citation type="submission" date="2013-05" db="EMBL/GenBank/DDBJ databases">
        <title>Complete genome sequence of the lipase-producing bacterium Photobacterium gaetbulicola Gung47.</title>
        <authorList>
            <person name="Kim Y.-O."/>
        </authorList>
    </citation>
    <scope>NUCLEOTIDE SEQUENCE [LARGE SCALE GENOMIC DNA]</scope>
    <source>
        <strain evidence="4 5">Gung47</strain>
    </source>
</reference>
<dbReference type="Pfam" id="PF13505">
    <property type="entry name" value="OMP_b-brl"/>
    <property type="match status" value="1"/>
</dbReference>
<accession>A0A0C5WGD9</accession>
<proteinExistence type="predicted"/>
<keyword evidence="2" id="KW-0812">Transmembrane</keyword>
<keyword evidence="1" id="KW-0732">Signal</keyword>
<feature type="domain" description="Outer membrane protein beta-barrel" evidence="3">
    <location>
        <begin position="25"/>
        <end position="182"/>
    </location>
</feature>
<organism evidence="4 5">
    <name type="scientific">Photobacterium gaetbulicola Gung47</name>
    <dbReference type="NCBI Taxonomy" id="658445"/>
    <lineage>
        <taxon>Bacteria</taxon>
        <taxon>Pseudomonadati</taxon>
        <taxon>Pseudomonadota</taxon>
        <taxon>Gammaproteobacteria</taxon>
        <taxon>Vibrionales</taxon>
        <taxon>Vibrionaceae</taxon>
        <taxon>Photobacterium</taxon>
    </lineage>
</organism>
<dbReference type="OrthoDB" id="5829414at2"/>
<evidence type="ECO:0000256" key="2">
    <source>
        <dbReference type="SAM" id="Phobius"/>
    </source>
</evidence>
<dbReference type="EMBL" id="CP005973">
    <property type="protein sequence ID" value="AJR06203.1"/>
    <property type="molecule type" value="Genomic_DNA"/>
</dbReference>
<dbReference type="KEGG" id="pgb:H744_1c1178"/>
<keyword evidence="2" id="KW-1133">Transmembrane helix</keyword>
<dbReference type="STRING" id="658445.H744_1c1178"/>
<dbReference type="InterPro" id="IPR027385">
    <property type="entry name" value="Beta-barrel_OMP"/>
</dbReference>
<keyword evidence="2" id="KW-0472">Membrane</keyword>
<name>A0A0C5WGD9_9GAMM</name>
<dbReference type="HOGENOM" id="CLU_1501363_0_0_6"/>